<evidence type="ECO:0000313" key="2">
    <source>
        <dbReference type="EMBL" id="VFU51573.1"/>
    </source>
</evidence>
<gene>
    <name evidence="2" type="ORF">SVIM_LOCUS349133</name>
</gene>
<organism evidence="2">
    <name type="scientific">Salix viminalis</name>
    <name type="common">Common osier</name>
    <name type="synonym">Basket willow</name>
    <dbReference type="NCBI Taxonomy" id="40686"/>
    <lineage>
        <taxon>Eukaryota</taxon>
        <taxon>Viridiplantae</taxon>
        <taxon>Streptophyta</taxon>
        <taxon>Embryophyta</taxon>
        <taxon>Tracheophyta</taxon>
        <taxon>Spermatophyta</taxon>
        <taxon>Magnoliopsida</taxon>
        <taxon>eudicotyledons</taxon>
        <taxon>Gunneridae</taxon>
        <taxon>Pentapetalae</taxon>
        <taxon>rosids</taxon>
        <taxon>fabids</taxon>
        <taxon>Malpighiales</taxon>
        <taxon>Salicaceae</taxon>
        <taxon>Saliceae</taxon>
        <taxon>Salix</taxon>
    </lineage>
</organism>
<dbReference type="PANTHER" id="PTHR24281">
    <property type="entry name" value="STEROID 21-HYDROXYLASE-RELATED"/>
    <property type="match status" value="1"/>
</dbReference>
<dbReference type="GO" id="GO:0004497">
    <property type="term" value="F:monooxygenase activity"/>
    <property type="evidence" value="ECO:0007669"/>
    <property type="project" value="InterPro"/>
</dbReference>
<dbReference type="GO" id="GO:0005506">
    <property type="term" value="F:iron ion binding"/>
    <property type="evidence" value="ECO:0007669"/>
    <property type="project" value="InterPro"/>
</dbReference>
<feature type="coiled-coil region" evidence="1">
    <location>
        <begin position="62"/>
        <end position="96"/>
    </location>
</feature>
<dbReference type="GO" id="GO:0020037">
    <property type="term" value="F:heme binding"/>
    <property type="evidence" value="ECO:0007669"/>
    <property type="project" value="InterPro"/>
</dbReference>
<sequence length="267" mass="30161">MKRKEKSDHKLGDSTQCVADSIKINLQKDSEHASNLVHGTKIQFSPFQDMFAAGSDTTVTTIERATSELLNDTGELDRAQTEVTENQRAYDNKEKQNNYNVWAISRDPQQGVDANSFQPEAPQLFHQNNQRLQFRAGKKICPELKCSALSKPSGIRRLAFISWHNFIAKLSFPHWQSPSQISSNVFESEAIDLANISIRTLNAPSKSSFSMKADINILKFPFLAKPMNQRVKSNHIRLQTIFPHQVLKLSSYAQKTLIAMPCNQSIV</sequence>
<keyword evidence="1" id="KW-0175">Coiled coil</keyword>
<protein>
    <submittedName>
        <fullName evidence="2">Uncharacterized protein</fullName>
    </submittedName>
</protein>
<dbReference type="EMBL" id="CAADRP010001763">
    <property type="protein sequence ID" value="VFU51573.1"/>
    <property type="molecule type" value="Genomic_DNA"/>
</dbReference>
<proteinExistence type="predicted"/>
<dbReference type="GO" id="GO:0016705">
    <property type="term" value="F:oxidoreductase activity, acting on paired donors, with incorporation or reduction of molecular oxygen"/>
    <property type="evidence" value="ECO:0007669"/>
    <property type="project" value="InterPro"/>
</dbReference>
<dbReference type="SUPFAM" id="SSF48264">
    <property type="entry name" value="Cytochrome P450"/>
    <property type="match status" value="1"/>
</dbReference>
<dbReference type="InterPro" id="IPR036396">
    <property type="entry name" value="Cyt_P450_sf"/>
</dbReference>
<dbReference type="AlphaFoldDB" id="A0A6N2MD79"/>
<name>A0A6N2MD79_SALVM</name>
<accession>A0A6N2MD79</accession>
<reference evidence="2" key="1">
    <citation type="submission" date="2019-03" db="EMBL/GenBank/DDBJ databases">
        <authorList>
            <person name="Mank J."/>
            <person name="Almeida P."/>
        </authorList>
    </citation>
    <scope>NUCLEOTIDE SEQUENCE</scope>
    <source>
        <strain evidence="2">78183</strain>
    </source>
</reference>
<evidence type="ECO:0000256" key="1">
    <source>
        <dbReference type="SAM" id="Coils"/>
    </source>
</evidence>